<keyword evidence="3" id="KW-1185">Reference proteome</keyword>
<feature type="compositionally biased region" description="Polar residues" evidence="1">
    <location>
        <begin position="212"/>
        <end position="222"/>
    </location>
</feature>
<reference evidence="2" key="2">
    <citation type="submission" date="2020-11" db="EMBL/GenBank/DDBJ databases">
        <authorList>
            <person name="McCartney M.A."/>
            <person name="Auch B."/>
            <person name="Kono T."/>
            <person name="Mallez S."/>
            <person name="Becker A."/>
            <person name="Gohl D.M."/>
            <person name="Silverstein K.A.T."/>
            <person name="Koren S."/>
            <person name="Bechman K.B."/>
            <person name="Herman A."/>
            <person name="Abrahante J.E."/>
            <person name="Garbe J."/>
        </authorList>
    </citation>
    <scope>NUCLEOTIDE SEQUENCE</scope>
    <source>
        <strain evidence="2">Duluth1</strain>
        <tissue evidence="2">Whole animal</tissue>
    </source>
</reference>
<reference evidence="2" key="1">
    <citation type="journal article" date="2019" name="bioRxiv">
        <title>The Genome of the Zebra Mussel, Dreissena polymorpha: A Resource for Invasive Species Research.</title>
        <authorList>
            <person name="McCartney M.A."/>
            <person name="Auch B."/>
            <person name="Kono T."/>
            <person name="Mallez S."/>
            <person name="Zhang Y."/>
            <person name="Obille A."/>
            <person name="Becker A."/>
            <person name="Abrahante J.E."/>
            <person name="Garbe J."/>
            <person name="Badalamenti J.P."/>
            <person name="Herman A."/>
            <person name="Mangelson H."/>
            <person name="Liachko I."/>
            <person name="Sullivan S."/>
            <person name="Sone E.D."/>
            <person name="Koren S."/>
            <person name="Silverstein K.A.T."/>
            <person name="Beckman K.B."/>
            <person name="Gohl D.M."/>
        </authorList>
    </citation>
    <scope>NUCLEOTIDE SEQUENCE</scope>
    <source>
        <strain evidence="2">Duluth1</strain>
        <tissue evidence="2">Whole animal</tissue>
    </source>
</reference>
<evidence type="ECO:0000313" key="3">
    <source>
        <dbReference type="Proteomes" id="UP000828390"/>
    </source>
</evidence>
<dbReference type="Gene3D" id="3.30.160.60">
    <property type="entry name" value="Classic Zinc Finger"/>
    <property type="match status" value="1"/>
</dbReference>
<feature type="compositionally biased region" description="Low complexity" evidence="1">
    <location>
        <begin position="166"/>
        <end position="176"/>
    </location>
</feature>
<accession>A0A9D4EQN7</accession>
<evidence type="ECO:0000256" key="1">
    <source>
        <dbReference type="SAM" id="MobiDB-lite"/>
    </source>
</evidence>
<protein>
    <submittedName>
        <fullName evidence="2">Uncharacterized protein</fullName>
    </submittedName>
</protein>
<comment type="caution">
    <text evidence="2">The sequence shown here is derived from an EMBL/GenBank/DDBJ whole genome shotgun (WGS) entry which is preliminary data.</text>
</comment>
<evidence type="ECO:0000313" key="2">
    <source>
        <dbReference type="EMBL" id="KAH3782295.1"/>
    </source>
</evidence>
<feature type="region of interest" description="Disordered" evidence="1">
    <location>
        <begin position="158"/>
        <end position="235"/>
    </location>
</feature>
<proteinExistence type="predicted"/>
<dbReference type="AlphaFoldDB" id="A0A9D4EQN7"/>
<organism evidence="2 3">
    <name type="scientific">Dreissena polymorpha</name>
    <name type="common">Zebra mussel</name>
    <name type="synonym">Mytilus polymorpha</name>
    <dbReference type="NCBI Taxonomy" id="45954"/>
    <lineage>
        <taxon>Eukaryota</taxon>
        <taxon>Metazoa</taxon>
        <taxon>Spiralia</taxon>
        <taxon>Lophotrochozoa</taxon>
        <taxon>Mollusca</taxon>
        <taxon>Bivalvia</taxon>
        <taxon>Autobranchia</taxon>
        <taxon>Heteroconchia</taxon>
        <taxon>Euheterodonta</taxon>
        <taxon>Imparidentia</taxon>
        <taxon>Neoheterodontei</taxon>
        <taxon>Myida</taxon>
        <taxon>Dreissenoidea</taxon>
        <taxon>Dreissenidae</taxon>
        <taxon>Dreissena</taxon>
    </lineage>
</organism>
<dbReference type="Proteomes" id="UP000828390">
    <property type="component" value="Unassembled WGS sequence"/>
</dbReference>
<gene>
    <name evidence="2" type="ORF">DPMN_160208</name>
</gene>
<dbReference type="EMBL" id="JAIWYP010000008">
    <property type="protein sequence ID" value="KAH3782295.1"/>
    <property type="molecule type" value="Genomic_DNA"/>
</dbReference>
<name>A0A9D4EQN7_DREPO</name>
<sequence>MDARRTKRRQFTCLHCAKKGNIRVTEKYRTVDHIYKHHVVLDDCPFYCTLCMFRSTTKEALQKHVTNYTKHTALAGNKNDQTRFLRNNANPKPVTEGTDFREATQYETDHRVIMISDSLMSDHEEEENNDGLVTIKVTPEILAQLSFHKKVQEYDPCNPGMGDLLSSGTHSQTSSSAVAPPQQPLGPSAFAFNSPAVEQPPQLSRPPVVINSPASTTSSMTLNARAPKPNSSADV</sequence>